<dbReference type="PANTHER" id="PTHR43656:SF2">
    <property type="entry name" value="BINDING OXIDOREDUCTASE, PUTATIVE (AFU_ORTHOLOGUE AFUA_2G08260)-RELATED"/>
    <property type="match status" value="1"/>
</dbReference>
<proteinExistence type="predicted"/>
<reference evidence="5" key="1">
    <citation type="journal article" date="2019" name="Int. J. Syst. Evol. Microbiol.">
        <title>The Global Catalogue of Microorganisms (GCM) 10K type strain sequencing project: providing services to taxonomists for standard genome sequencing and annotation.</title>
        <authorList>
            <consortium name="The Broad Institute Genomics Platform"/>
            <consortium name="The Broad Institute Genome Sequencing Center for Infectious Disease"/>
            <person name="Wu L."/>
            <person name="Ma J."/>
        </authorList>
    </citation>
    <scope>NUCLEOTIDE SEQUENCE [LARGE SCALE GENOMIC DNA]</scope>
    <source>
        <strain evidence="5">JCM 16981</strain>
    </source>
</reference>
<dbReference type="Pfam" id="PF00724">
    <property type="entry name" value="Oxidored_FMN"/>
    <property type="match status" value="1"/>
</dbReference>
<dbReference type="Proteomes" id="UP001500920">
    <property type="component" value="Unassembled WGS sequence"/>
</dbReference>
<dbReference type="InterPro" id="IPR051799">
    <property type="entry name" value="NADH_flavin_oxidoreductase"/>
</dbReference>
<evidence type="ECO:0000256" key="1">
    <source>
        <dbReference type="ARBA" id="ARBA00022630"/>
    </source>
</evidence>
<comment type="caution">
    <text evidence="4">The sequence shown here is derived from an EMBL/GenBank/DDBJ whole genome shotgun (WGS) entry which is preliminary data.</text>
</comment>
<organism evidence="4 5">
    <name type="scientific">Salinicoccus jeotgali</name>
    <dbReference type="NCBI Taxonomy" id="381634"/>
    <lineage>
        <taxon>Bacteria</taxon>
        <taxon>Bacillati</taxon>
        <taxon>Bacillota</taxon>
        <taxon>Bacilli</taxon>
        <taxon>Bacillales</taxon>
        <taxon>Staphylococcaceae</taxon>
        <taxon>Salinicoccus</taxon>
    </lineage>
</organism>
<protein>
    <submittedName>
        <fullName evidence="4">NADH-dependent flavin oxidoreductase</fullName>
    </submittedName>
</protein>
<evidence type="ECO:0000313" key="5">
    <source>
        <dbReference type="Proteomes" id="UP001500920"/>
    </source>
</evidence>
<dbReference type="Gene3D" id="3.20.20.70">
    <property type="entry name" value="Aldolase class I"/>
    <property type="match status" value="1"/>
</dbReference>
<dbReference type="CDD" id="cd04735">
    <property type="entry name" value="OYE_like_4_FMN"/>
    <property type="match status" value="1"/>
</dbReference>
<keyword evidence="5" id="KW-1185">Reference proteome</keyword>
<keyword evidence="1" id="KW-0285">Flavoprotein</keyword>
<evidence type="ECO:0000313" key="4">
    <source>
        <dbReference type="EMBL" id="GAA3720882.1"/>
    </source>
</evidence>
<dbReference type="InterPro" id="IPR001155">
    <property type="entry name" value="OxRdtase_FMN_N"/>
</dbReference>
<evidence type="ECO:0000256" key="2">
    <source>
        <dbReference type="ARBA" id="ARBA00023002"/>
    </source>
</evidence>
<name>A0ABP7EMP9_9STAP</name>
<dbReference type="SUPFAM" id="SSF51395">
    <property type="entry name" value="FMN-linked oxidoreductases"/>
    <property type="match status" value="1"/>
</dbReference>
<dbReference type="PANTHER" id="PTHR43656">
    <property type="entry name" value="BINDING OXIDOREDUCTASE, PUTATIVE (AFU_ORTHOLOGUE AFUA_2G08260)-RELATED"/>
    <property type="match status" value="1"/>
</dbReference>
<dbReference type="InterPro" id="IPR013785">
    <property type="entry name" value="Aldolase_TIM"/>
</dbReference>
<sequence>MMTKTYEPLFETVQLPNGTALRNRFVLAPLTHISSNADGTVSEAEIEYLRKRSKDVGLALTAASNVTGLGKAFPGQPSIARDSDIAGMSRLAEAMKAGGAKAILQIHHGGAQALPELTPEGDAAAPSAITMQSFNEKEPHDAREITPDEIESTIKAFGEATRRAVEAGFDGVEIHGANHYIIHQFVSPHFNRRTDQWGEDRYRFPLAVVDEVIQAAKEHGSEDFIVGYRFSPEEPADPGIDMEITKTLIQKLITKPLDYLHASLFDVHSTVRTGKYEGMRRIDLLHEWIDGRMPLIGIGSIFEADQAADAIKTGRVDLLGLGRVLLLDHEFVHKIAHGKEDQITNVFDPDRADMHDLPEPLWQQLKKGFYPVPRKDQ</sequence>
<evidence type="ECO:0000259" key="3">
    <source>
        <dbReference type="Pfam" id="PF00724"/>
    </source>
</evidence>
<feature type="domain" description="NADH:flavin oxidoreductase/NADH oxidase N-terminal" evidence="3">
    <location>
        <begin position="9"/>
        <end position="342"/>
    </location>
</feature>
<accession>A0ABP7EMP9</accession>
<dbReference type="EMBL" id="BAABCK010000017">
    <property type="protein sequence ID" value="GAA3720882.1"/>
    <property type="molecule type" value="Genomic_DNA"/>
</dbReference>
<keyword evidence="2" id="KW-0560">Oxidoreductase</keyword>
<gene>
    <name evidence="4" type="ORF">GCM10022378_08740</name>
</gene>